<dbReference type="Proteomes" id="UP001632038">
    <property type="component" value="Unassembled WGS sequence"/>
</dbReference>
<dbReference type="InterPro" id="IPR049561">
    <property type="entry name" value="NSUN5_7_fdxn-like"/>
</dbReference>
<dbReference type="FunFam" id="3.40.50.150:FF:000164">
    <property type="entry name" value="Methyltransferase NSUN5, putative"/>
    <property type="match status" value="1"/>
</dbReference>
<dbReference type="InterPro" id="IPR023267">
    <property type="entry name" value="RCMT"/>
</dbReference>
<gene>
    <name evidence="9" type="ORF">CASFOL_000143</name>
</gene>
<dbReference type="GO" id="GO:0032259">
    <property type="term" value="P:methylation"/>
    <property type="evidence" value="ECO:0007669"/>
    <property type="project" value="UniProtKB-KW"/>
</dbReference>
<dbReference type="CDD" id="cd02440">
    <property type="entry name" value="AdoMet_MTases"/>
    <property type="match status" value="1"/>
</dbReference>
<evidence type="ECO:0000256" key="5">
    <source>
        <dbReference type="ARBA" id="ARBA00053002"/>
    </source>
</evidence>
<organism evidence="9 10">
    <name type="scientific">Castilleja foliolosa</name>
    <dbReference type="NCBI Taxonomy" id="1961234"/>
    <lineage>
        <taxon>Eukaryota</taxon>
        <taxon>Viridiplantae</taxon>
        <taxon>Streptophyta</taxon>
        <taxon>Embryophyta</taxon>
        <taxon>Tracheophyta</taxon>
        <taxon>Spermatophyta</taxon>
        <taxon>Magnoliopsida</taxon>
        <taxon>eudicotyledons</taxon>
        <taxon>Gunneridae</taxon>
        <taxon>Pentapetalae</taxon>
        <taxon>asterids</taxon>
        <taxon>lamiids</taxon>
        <taxon>Lamiales</taxon>
        <taxon>Orobanchaceae</taxon>
        <taxon>Pedicularideae</taxon>
        <taxon>Castillejinae</taxon>
        <taxon>Castilleja</taxon>
    </lineage>
</organism>
<dbReference type="Pfam" id="PF14111">
    <property type="entry name" value="DUF4283"/>
    <property type="match status" value="1"/>
</dbReference>
<feature type="compositionally biased region" description="Basic and acidic residues" evidence="7">
    <location>
        <begin position="61"/>
        <end position="70"/>
    </location>
</feature>
<dbReference type="PANTHER" id="PTHR22807">
    <property type="entry name" value="NOP2 YEAST -RELATED NOL1/NOP2/FMU SUN DOMAIN-CONTAINING"/>
    <property type="match status" value="1"/>
</dbReference>
<keyword evidence="2 6" id="KW-0808">Transferase</keyword>
<dbReference type="Gene3D" id="3.30.70.1170">
    <property type="entry name" value="Sun protein, domain 3"/>
    <property type="match status" value="1"/>
</dbReference>
<evidence type="ECO:0000256" key="4">
    <source>
        <dbReference type="ARBA" id="ARBA00022884"/>
    </source>
</evidence>
<dbReference type="Pfam" id="PF21153">
    <property type="entry name" value="NSUN5_N"/>
    <property type="match status" value="1"/>
</dbReference>
<comment type="caution">
    <text evidence="9">The sequence shown here is derived from an EMBL/GenBank/DDBJ whole genome shotgun (WGS) entry which is preliminary data.</text>
</comment>
<feature type="region of interest" description="Disordered" evidence="7">
    <location>
        <begin position="1"/>
        <end position="70"/>
    </location>
</feature>
<accession>A0ABD3EPX2</accession>
<dbReference type="InterPro" id="IPR001678">
    <property type="entry name" value="MeTrfase_RsmB-F_NOP2_dom"/>
</dbReference>
<dbReference type="SUPFAM" id="SSF56219">
    <property type="entry name" value="DNase I-like"/>
    <property type="match status" value="1"/>
</dbReference>
<feature type="compositionally biased region" description="Polar residues" evidence="7">
    <location>
        <begin position="930"/>
        <end position="948"/>
    </location>
</feature>
<dbReference type="PRINTS" id="PR02008">
    <property type="entry name" value="RCMTFAMILY"/>
</dbReference>
<comment type="catalytic activity">
    <reaction evidence="5">
        <text>a cytidine in 25S rRNA + S-adenosyl-L-methionine = a 5-methylcytidine in 25S rRNA + S-adenosyl-L-homocysteine + H(+)</text>
        <dbReference type="Rhea" id="RHEA:47780"/>
        <dbReference type="Rhea" id="RHEA-COMP:11911"/>
        <dbReference type="Rhea" id="RHEA-COMP:11912"/>
        <dbReference type="ChEBI" id="CHEBI:15378"/>
        <dbReference type="ChEBI" id="CHEBI:57856"/>
        <dbReference type="ChEBI" id="CHEBI:59789"/>
        <dbReference type="ChEBI" id="CHEBI:74483"/>
        <dbReference type="ChEBI" id="CHEBI:82748"/>
    </reaction>
</comment>
<dbReference type="SUPFAM" id="SSF53335">
    <property type="entry name" value="S-adenosyl-L-methionine-dependent methyltransferases"/>
    <property type="match status" value="1"/>
</dbReference>
<dbReference type="PROSITE" id="PS51686">
    <property type="entry name" value="SAM_MT_RSMB_NOP"/>
    <property type="match status" value="1"/>
</dbReference>
<feature type="region of interest" description="Disordered" evidence="7">
    <location>
        <begin position="966"/>
        <end position="986"/>
    </location>
</feature>
<dbReference type="Pfam" id="PF21148">
    <property type="entry name" value="NSUN5_fdxn-like"/>
    <property type="match status" value="1"/>
</dbReference>
<evidence type="ECO:0000313" key="9">
    <source>
        <dbReference type="EMBL" id="KAL3655747.1"/>
    </source>
</evidence>
<evidence type="ECO:0000256" key="2">
    <source>
        <dbReference type="ARBA" id="ARBA00022679"/>
    </source>
</evidence>
<evidence type="ECO:0000256" key="1">
    <source>
        <dbReference type="ARBA" id="ARBA00022603"/>
    </source>
</evidence>
<feature type="active site" description="Nucleophile" evidence="6">
    <location>
        <position position="427"/>
    </location>
</feature>
<feature type="binding site" evidence="6">
    <location>
        <position position="366"/>
    </location>
    <ligand>
        <name>S-adenosyl-L-methionine</name>
        <dbReference type="ChEBI" id="CHEBI:59789"/>
    </ligand>
</feature>
<proteinExistence type="inferred from homology"/>
<dbReference type="PANTHER" id="PTHR22807:SF4">
    <property type="entry name" value="28S RRNA (CYTOSINE-C(5))-METHYLTRANSFERASE"/>
    <property type="match status" value="1"/>
</dbReference>
<keyword evidence="10" id="KW-1185">Reference proteome</keyword>
<dbReference type="GO" id="GO:0008168">
    <property type="term" value="F:methyltransferase activity"/>
    <property type="evidence" value="ECO:0007669"/>
    <property type="project" value="UniProtKB-KW"/>
</dbReference>
<dbReference type="InterPro" id="IPR049560">
    <property type="entry name" value="MeTrfase_RsmB-F_NOP2_cat"/>
</dbReference>
<feature type="binding site" evidence="6">
    <location>
        <position position="346"/>
    </location>
    <ligand>
        <name>S-adenosyl-L-methionine</name>
        <dbReference type="ChEBI" id="CHEBI:59789"/>
    </ligand>
</feature>
<feature type="domain" description="SAM-dependent MTase RsmB/NOP-type" evidence="8">
    <location>
        <begin position="206"/>
        <end position="493"/>
    </location>
</feature>
<dbReference type="InterPro" id="IPR025558">
    <property type="entry name" value="DUF4283"/>
</dbReference>
<dbReference type="InterPro" id="IPR048889">
    <property type="entry name" value="NSUN5_RCM1_N"/>
</dbReference>
<dbReference type="Gene3D" id="3.60.10.10">
    <property type="entry name" value="Endonuclease/exonuclease/phosphatase"/>
    <property type="match status" value="1"/>
</dbReference>
<dbReference type="EMBL" id="JAVIJP010000001">
    <property type="protein sequence ID" value="KAL3655747.1"/>
    <property type="molecule type" value="Genomic_DNA"/>
</dbReference>
<feature type="compositionally biased region" description="Polar residues" evidence="7">
    <location>
        <begin position="977"/>
        <end position="986"/>
    </location>
</feature>
<dbReference type="Gene3D" id="3.40.50.150">
    <property type="entry name" value="Vaccinia Virus protein VP39"/>
    <property type="match status" value="1"/>
</dbReference>
<dbReference type="InterPro" id="IPR029063">
    <property type="entry name" value="SAM-dependent_MTases_sf"/>
</dbReference>
<feature type="binding site" evidence="6">
    <location>
        <position position="319"/>
    </location>
    <ligand>
        <name>S-adenosyl-L-methionine</name>
        <dbReference type="ChEBI" id="CHEBI:59789"/>
    </ligand>
</feature>
<keyword evidence="4 6" id="KW-0694">RNA-binding</keyword>
<dbReference type="Pfam" id="PF01189">
    <property type="entry name" value="Methyltr_RsmB-F"/>
    <property type="match status" value="1"/>
</dbReference>
<keyword evidence="3 6" id="KW-0949">S-adenosyl-L-methionine</keyword>
<feature type="region of interest" description="Disordered" evidence="7">
    <location>
        <begin position="920"/>
        <end position="948"/>
    </location>
</feature>
<evidence type="ECO:0000256" key="7">
    <source>
        <dbReference type="SAM" id="MobiDB-lite"/>
    </source>
</evidence>
<sequence length="1282" mass="145199">MVARRKPIAAQRSPHRESKPGKNPSNPTAVRRKPVKEPNPGKRAISPIVARRKPIKAQKSPAKELKPEKKLSNAERSAYFARREAAKVLRSALQGDARRRAVGSIKTLVYSPSIRNKKATFALVCQTLKHLSVIKDVLVMANLPSAKWKKQMELMYIITYDILFGQEVSLMGDAEKYLMVKKDALQSALSRILKGKGANVGDLVDPDKSSESRKPRYVRVNTLKIDTEYAIRELSQKYEVRKDDMVPDLLVLPPDADLHNHPLVKNGSVFLQGKASSMAAVALGPKPGWEVIDACSAPGNKTIHLAALMKGKGKIVACELDKERVKRLKHNVQLAEATNVDVKHEDFLNLNPNDPSYSKVRAILLDPSCSGSGTAFDRLDHLLPSHNAGHSDHANIMRLQKLAAFQKKVLEHGLSFPGVERVVYSTCSINQTENEDVVNSVMDFASSHGFQLTSTFPQWPRRGLPTFDGSEHLLRTDLKTDKEGFFIALFVRKHAQQPDINEEYADNRNRAKFYRRRQRLNIFIAKMLKVSPSTRFKLSYRNAKPSICGGIDWKKFYLQLFSTEIDSNLYNTNELLNSALVGSLTISGGRTSNENFFQDGNENFETGLCSRAPPLIAAFSALFSGKMERLPAPPDRVTQDQKTEGIVSYADVISKPRVGGWFRLKPIMADSRPPTYFDNIPACLFSASELEQSSKQFELALILKFSSGRPSLFDIKNHVKCYWNLLKEPVITLVDARHVLLIAENKEDMIKVQTQVSHRINTSLFRVFSWHMDFDFTKDSTKVPIWITLHRLPVVFMSPTLLEKIGNMLGKFLTVDEKTMELSNGLKPRICVEMDVSKELPSEMWLAVSKEKKHLLQIDYEGNNSFCMHCGLLGHVKGICRKLRTSQPEKGQDIPKKILKRPSEGVWQIIKPDLPIYTDLPAIDQESPSDKSSPSYAPDNTANKQQHTIQHGDDNLILAHVPALNKDNKDQKLPPHNTEQGQLDQGTKHNALTTMEKSFNDTVQGANLREDQDKTLEQGNSDTNIHEDIFQGSLEYITHRPGRKKRTHTEHTNEDRNKVGGVNSVEYAKRLIKIHKPMIFVLIEPKIHVDNISNVAKKLNFNQYSHGSPINHHICFFWDSNIKVTKVSEHAQALTFQIELLHMTFYLSGVYARCNRAEKGDLWAHLHQLNLQNEKWIIGGDFNTIRNFDEKKGGTDPNVTSLNDFNDFINMNNLQEVNTEGSYFTWCNNQIGKRRIYERLDRVLTNSEAFMSLPNLKVDILTRQCSDHNPMLLEVFVFVSFE</sequence>
<evidence type="ECO:0000259" key="8">
    <source>
        <dbReference type="PROSITE" id="PS51686"/>
    </source>
</evidence>
<evidence type="ECO:0000256" key="6">
    <source>
        <dbReference type="PROSITE-ProRule" id="PRU01023"/>
    </source>
</evidence>
<protein>
    <recommendedName>
        <fullName evidence="8">SAM-dependent MTase RsmB/NOP-type domain-containing protein</fullName>
    </recommendedName>
</protein>
<dbReference type="InterPro" id="IPR036691">
    <property type="entry name" value="Endo/exonu/phosph_ase_sf"/>
</dbReference>
<evidence type="ECO:0000256" key="3">
    <source>
        <dbReference type="ARBA" id="ARBA00022691"/>
    </source>
</evidence>
<name>A0ABD3EPX2_9LAMI</name>
<comment type="similarity">
    <text evidence="6">Belongs to the class I-like SAM-binding methyltransferase superfamily. RsmB/NOP family.</text>
</comment>
<evidence type="ECO:0000313" key="10">
    <source>
        <dbReference type="Proteomes" id="UP001632038"/>
    </source>
</evidence>
<reference evidence="10" key="1">
    <citation type="journal article" date="2024" name="IScience">
        <title>Strigolactones Initiate the Formation of Haustorium-like Structures in Castilleja.</title>
        <authorList>
            <person name="Buerger M."/>
            <person name="Peterson D."/>
            <person name="Chory J."/>
        </authorList>
    </citation>
    <scope>NUCLEOTIDE SEQUENCE [LARGE SCALE GENOMIC DNA]</scope>
</reference>
<dbReference type="GO" id="GO:0003723">
    <property type="term" value="F:RNA binding"/>
    <property type="evidence" value="ECO:0007669"/>
    <property type="project" value="UniProtKB-UniRule"/>
</dbReference>
<keyword evidence="1 6" id="KW-0489">Methyltransferase</keyword>
<feature type="binding site" evidence="6">
    <location>
        <begin position="295"/>
        <end position="301"/>
    </location>
    <ligand>
        <name>S-adenosyl-L-methionine</name>
        <dbReference type="ChEBI" id="CHEBI:59789"/>
    </ligand>
</feature>